<evidence type="ECO:0000256" key="4">
    <source>
        <dbReference type="PROSITE-ProRule" id="PRU00108"/>
    </source>
</evidence>
<dbReference type="InterPro" id="IPR031701">
    <property type="entry name" value="SIX1_SD"/>
</dbReference>
<organism evidence="7 8">
    <name type="scientific">Actinia tenebrosa</name>
    <name type="common">Australian red waratah sea anemone</name>
    <dbReference type="NCBI Taxonomy" id="6105"/>
    <lineage>
        <taxon>Eukaryota</taxon>
        <taxon>Metazoa</taxon>
        <taxon>Cnidaria</taxon>
        <taxon>Anthozoa</taxon>
        <taxon>Hexacorallia</taxon>
        <taxon>Actiniaria</taxon>
        <taxon>Actiniidae</taxon>
        <taxon>Actinia</taxon>
    </lineage>
</organism>
<dbReference type="CDD" id="cd00086">
    <property type="entry name" value="homeodomain"/>
    <property type="match status" value="1"/>
</dbReference>
<dbReference type="Gene3D" id="1.10.10.60">
    <property type="entry name" value="Homeodomain-like"/>
    <property type="match status" value="1"/>
</dbReference>
<keyword evidence="3 4" id="KW-0539">Nucleus</keyword>
<dbReference type="Proteomes" id="UP000515163">
    <property type="component" value="Unplaced"/>
</dbReference>
<comment type="subcellular location">
    <subcellularLocation>
        <location evidence="4">Nucleus</location>
    </subcellularLocation>
</comment>
<dbReference type="OrthoDB" id="5399138at2759"/>
<dbReference type="GO" id="GO:0005634">
    <property type="term" value="C:nucleus"/>
    <property type="evidence" value="ECO:0007669"/>
    <property type="project" value="UniProtKB-SubCell"/>
</dbReference>
<sequence>MGSNRRKNTTSQQAREPVDVERLWHIWNVNGPDLSLSCEICSLLKENELLYELDIFLRNLPLEEEYLVNETLNRARVKVAFSRGDFESVYSILQNNYFSSTEDLVELWDLCHYREEENRRQKPLTPLIRFRIRQRFMPPVTILPSGRRKKASLPKESTDKLRVWFNANKEHPYPNRDTKIMLAEQTALTKFQVSTWFANSRRRLHGKMKDKSRGSTRAKTKPRQTRNKATVVVHSSLSHPDQENIETMQVPTTSSTTAMKWSPSNQYSNSYWRCDCGFNAHDNGLSILFHKVNKCLTKPFDCAEDFRMKDEDLPRNIDSMYEELNHYPALPHFSGSTHTITSSVGSPRMTLESRGHESTNQDAAQILVNLSSKFYN</sequence>
<evidence type="ECO:0000256" key="5">
    <source>
        <dbReference type="SAM" id="MobiDB-lite"/>
    </source>
</evidence>
<evidence type="ECO:0000259" key="6">
    <source>
        <dbReference type="PROSITE" id="PS50071"/>
    </source>
</evidence>
<evidence type="ECO:0000256" key="3">
    <source>
        <dbReference type="ARBA" id="ARBA00023242"/>
    </source>
</evidence>
<dbReference type="KEGG" id="aten:116308674"/>
<feature type="domain" description="Homeobox" evidence="6">
    <location>
        <begin position="144"/>
        <end position="207"/>
    </location>
</feature>
<accession>A0A6P8JBE0</accession>
<reference evidence="8" key="1">
    <citation type="submission" date="2025-08" db="UniProtKB">
        <authorList>
            <consortium name="RefSeq"/>
        </authorList>
    </citation>
    <scope>IDENTIFICATION</scope>
    <source>
        <tissue evidence="8">Tentacle</tissue>
    </source>
</reference>
<dbReference type="GO" id="GO:0005667">
    <property type="term" value="C:transcription regulator complex"/>
    <property type="evidence" value="ECO:0007669"/>
    <property type="project" value="TreeGrafter"/>
</dbReference>
<dbReference type="GeneID" id="116308674"/>
<feature type="DNA-binding region" description="Homeobox" evidence="4">
    <location>
        <begin position="146"/>
        <end position="208"/>
    </location>
</feature>
<evidence type="ECO:0000256" key="2">
    <source>
        <dbReference type="ARBA" id="ARBA00023155"/>
    </source>
</evidence>
<dbReference type="Pfam" id="PF05920">
    <property type="entry name" value="Homeobox_KN"/>
    <property type="match status" value="1"/>
</dbReference>
<dbReference type="AlphaFoldDB" id="A0A6P8JBE0"/>
<evidence type="ECO:0000313" key="8">
    <source>
        <dbReference type="RefSeq" id="XP_031575008.1"/>
    </source>
</evidence>
<name>A0A6P8JBE0_ACTTE</name>
<dbReference type="PANTHER" id="PTHR10390">
    <property type="entry name" value="HOMEOBOX PROTEIN SIX"/>
    <property type="match status" value="1"/>
</dbReference>
<dbReference type="InterPro" id="IPR001356">
    <property type="entry name" value="HD"/>
</dbReference>
<dbReference type="InterPro" id="IPR008422">
    <property type="entry name" value="KN_HD"/>
</dbReference>
<dbReference type="SUPFAM" id="SSF46689">
    <property type="entry name" value="Homeodomain-like"/>
    <property type="match status" value="1"/>
</dbReference>
<feature type="compositionally biased region" description="Basic residues" evidence="5">
    <location>
        <begin position="214"/>
        <end position="226"/>
    </location>
</feature>
<dbReference type="GO" id="GO:0000978">
    <property type="term" value="F:RNA polymerase II cis-regulatory region sequence-specific DNA binding"/>
    <property type="evidence" value="ECO:0007669"/>
    <property type="project" value="TreeGrafter"/>
</dbReference>
<keyword evidence="7" id="KW-1185">Reference proteome</keyword>
<protein>
    <submittedName>
        <fullName evidence="8">Homeobox protein six1-like</fullName>
    </submittedName>
</protein>
<evidence type="ECO:0000313" key="7">
    <source>
        <dbReference type="Proteomes" id="UP000515163"/>
    </source>
</evidence>
<dbReference type="PROSITE" id="PS50071">
    <property type="entry name" value="HOMEOBOX_2"/>
    <property type="match status" value="1"/>
</dbReference>
<dbReference type="PANTHER" id="PTHR10390:SF33">
    <property type="entry name" value="PROTEIN OPTIX"/>
    <property type="match status" value="1"/>
</dbReference>
<keyword evidence="1 4" id="KW-0238">DNA-binding</keyword>
<dbReference type="Pfam" id="PF16878">
    <property type="entry name" value="SIX1_SD"/>
    <property type="match status" value="1"/>
</dbReference>
<dbReference type="RefSeq" id="XP_031575008.1">
    <property type="nucleotide sequence ID" value="XM_031719148.1"/>
</dbReference>
<dbReference type="SMART" id="SM00389">
    <property type="entry name" value="HOX"/>
    <property type="match status" value="1"/>
</dbReference>
<dbReference type="InterPro" id="IPR009057">
    <property type="entry name" value="Homeodomain-like_sf"/>
</dbReference>
<gene>
    <name evidence="8" type="primary">LOC116308674</name>
</gene>
<evidence type="ECO:0000256" key="1">
    <source>
        <dbReference type="ARBA" id="ARBA00023125"/>
    </source>
</evidence>
<dbReference type="InParanoid" id="A0A6P8JBE0"/>
<dbReference type="GO" id="GO:0000981">
    <property type="term" value="F:DNA-binding transcription factor activity, RNA polymerase II-specific"/>
    <property type="evidence" value="ECO:0007669"/>
    <property type="project" value="TreeGrafter"/>
</dbReference>
<proteinExistence type="predicted"/>
<keyword evidence="2 4" id="KW-0371">Homeobox</keyword>
<feature type="region of interest" description="Disordered" evidence="5">
    <location>
        <begin position="202"/>
        <end position="231"/>
    </location>
</feature>